<keyword evidence="3" id="KW-1185">Reference proteome</keyword>
<proteinExistence type="predicted"/>
<name>A0AAV3XX82_9GAST</name>
<evidence type="ECO:0000313" key="2">
    <source>
        <dbReference type="EMBL" id="GFN74862.1"/>
    </source>
</evidence>
<sequence length="126" mass="14749">MAAKYRSAYPDISLAREEISISNIAAGPTGKDRDARPTIRDTWMRTIEIAKCLKDLNPVIHSDVGETQVPDEQSRQEWMYPRDRKNENFLGRGRQSDYNRHDNCGTDSPYQARYQRENRQVQKAFW</sequence>
<evidence type="ECO:0000313" key="3">
    <source>
        <dbReference type="Proteomes" id="UP000735302"/>
    </source>
</evidence>
<feature type="region of interest" description="Disordered" evidence="1">
    <location>
        <begin position="83"/>
        <end position="109"/>
    </location>
</feature>
<comment type="caution">
    <text evidence="2">The sequence shown here is derived from an EMBL/GenBank/DDBJ whole genome shotgun (WGS) entry which is preliminary data.</text>
</comment>
<feature type="compositionally biased region" description="Basic and acidic residues" evidence="1">
    <location>
        <begin position="94"/>
        <end position="104"/>
    </location>
</feature>
<dbReference type="EMBL" id="BLXT01000172">
    <property type="protein sequence ID" value="GFN74862.1"/>
    <property type="molecule type" value="Genomic_DNA"/>
</dbReference>
<evidence type="ECO:0000256" key="1">
    <source>
        <dbReference type="SAM" id="MobiDB-lite"/>
    </source>
</evidence>
<dbReference type="Proteomes" id="UP000735302">
    <property type="component" value="Unassembled WGS sequence"/>
</dbReference>
<accession>A0AAV3XX82</accession>
<protein>
    <submittedName>
        <fullName evidence="2">Uncharacterized protein</fullName>
    </submittedName>
</protein>
<gene>
    <name evidence="2" type="ORF">PoB_000136800</name>
</gene>
<dbReference type="AlphaFoldDB" id="A0AAV3XX82"/>
<reference evidence="2 3" key="1">
    <citation type="journal article" date="2021" name="Elife">
        <title>Chloroplast acquisition without the gene transfer in kleptoplastic sea slugs, Plakobranchus ocellatus.</title>
        <authorList>
            <person name="Maeda T."/>
            <person name="Takahashi S."/>
            <person name="Yoshida T."/>
            <person name="Shimamura S."/>
            <person name="Takaki Y."/>
            <person name="Nagai Y."/>
            <person name="Toyoda A."/>
            <person name="Suzuki Y."/>
            <person name="Arimoto A."/>
            <person name="Ishii H."/>
            <person name="Satoh N."/>
            <person name="Nishiyama T."/>
            <person name="Hasebe M."/>
            <person name="Maruyama T."/>
            <person name="Minagawa J."/>
            <person name="Obokata J."/>
            <person name="Shigenobu S."/>
        </authorList>
    </citation>
    <scope>NUCLEOTIDE SEQUENCE [LARGE SCALE GENOMIC DNA]</scope>
</reference>
<organism evidence="2 3">
    <name type="scientific">Plakobranchus ocellatus</name>
    <dbReference type="NCBI Taxonomy" id="259542"/>
    <lineage>
        <taxon>Eukaryota</taxon>
        <taxon>Metazoa</taxon>
        <taxon>Spiralia</taxon>
        <taxon>Lophotrochozoa</taxon>
        <taxon>Mollusca</taxon>
        <taxon>Gastropoda</taxon>
        <taxon>Heterobranchia</taxon>
        <taxon>Euthyneura</taxon>
        <taxon>Panpulmonata</taxon>
        <taxon>Sacoglossa</taxon>
        <taxon>Placobranchoidea</taxon>
        <taxon>Plakobranchidae</taxon>
        <taxon>Plakobranchus</taxon>
    </lineage>
</organism>